<dbReference type="EMBL" id="CAJPWZ010001585">
    <property type="protein sequence ID" value="CAG2218065.1"/>
    <property type="molecule type" value="Genomic_DNA"/>
</dbReference>
<reference evidence="8" key="1">
    <citation type="submission" date="2021-03" db="EMBL/GenBank/DDBJ databases">
        <authorList>
            <person name="Bekaert M."/>
        </authorList>
    </citation>
    <scope>NUCLEOTIDE SEQUENCE</scope>
</reference>
<dbReference type="PROSITE" id="PS51212">
    <property type="entry name" value="WSC"/>
    <property type="match status" value="1"/>
</dbReference>
<protein>
    <recommendedName>
        <fullName evidence="7">WSC domain-containing protein</fullName>
    </recommendedName>
</protein>
<dbReference type="SMART" id="SM00321">
    <property type="entry name" value="WSC"/>
    <property type="match status" value="1"/>
</dbReference>
<dbReference type="InterPro" id="IPR002889">
    <property type="entry name" value="WSC_carb-bd"/>
</dbReference>
<keyword evidence="5" id="KW-0472">Membrane</keyword>
<evidence type="ECO:0000256" key="2">
    <source>
        <dbReference type="ARBA" id="ARBA00022692"/>
    </source>
</evidence>
<dbReference type="OrthoDB" id="6049428at2759"/>
<dbReference type="InterPro" id="IPR051836">
    <property type="entry name" value="Kremen_rcpt"/>
</dbReference>
<dbReference type="PANTHER" id="PTHR24269:SF16">
    <property type="entry name" value="PROTEIN SLG1"/>
    <property type="match status" value="1"/>
</dbReference>
<comment type="caution">
    <text evidence="8">The sequence shown here is derived from an EMBL/GenBank/DDBJ whole genome shotgun (WGS) entry which is preliminary data.</text>
</comment>
<evidence type="ECO:0000256" key="6">
    <source>
        <dbReference type="ARBA" id="ARBA00023180"/>
    </source>
</evidence>
<organism evidence="8 9">
    <name type="scientific">Mytilus edulis</name>
    <name type="common">Blue mussel</name>
    <dbReference type="NCBI Taxonomy" id="6550"/>
    <lineage>
        <taxon>Eukaryota</taxon>
        <taxon>Metazoa</taxon>
        <taxon>Spiralia</taxon>
        <taxon>Lophotrochozoa</taxon>
        <taxon>Mollusca</taxon>
        <taxon>Bivalvia</taxon>
        <taxon>Autobranchia</taxon>
        <taxon>Pteriomorphia</taxon>
        <taxon>Mytilida</taxon>
        <taxon>Mytiloidea</taxon>
        <taxon>Mytilidae</taxon>
        <taxon>Mytilinae</taxon>
        <taxon>Mytilus</taxon>
    </lineage>
</organism>
<name>A0A8S3SAD8_MYTED</name>
<dbReference type="AlphaFoldDB" id="A0A8S3SAD8"/>
<proteinExistence type="predicted"/>
<evidence type="ECO:0000256" key="1">
    <source>
        <dbReference type="ARBA" id="ARBA00004167"/>
    </source>
</evidence>
<dbReference type="Proteomes" id="UP000683360">
    <property type="component" value="Unassembled WGS sequence"/>
</dbReference>
<evidence type="ECO:0000313" key="9">
    <source>
        <dbReference type="Proteomes" id="UP000683360"/>
    </source>
</evidence>
<dbReference type="Pfam" id="PF01822">
    <property type="entry name" value="WSC"/>
    <property type="match status" value="1"/>
</dbReference>
<keyword evidence="6" id="KW-0325">Glycoprotein</keyword>
<evidence type="ECO:0000259" key="7">
    <source>
        <dbReference type="PROSITE" id="PS51212"/>
    </source>
</evidence>
<comment type="subcellular location">
    <subcellularLocation>
        <location evidence="1">Membrane</location>
        <topology evidence="1">Single-pass membrane protein</topology>
    </subcellularLocation>
</comment>
<evidence type="ECO:0000256" key="3">
    <source>
        <dbReference type="ARBA" id="ARBA00022729"/>
    </source>
</evidence>
<keyword evidence="3" id="KW-0732">Signal</keyword>
<sequence>MNSIIKKTTHGGVIDIGDYPFNPEEICTLLEAVEKKKKTLANIDEQILNTVDSEGITDEIIETDEYYLELEISVSDCRSKYDCRICHPKHHTSICKKYTTHQSEDKDNTETSMLYTSASQETSTVLLKTAVAQCSYSALGHAEYVGCFIDSDPIRKFPYLYGGTNILTLTIDLCILGCADDGFRYAGVQSRQWCHCGNDPHSDLAIHPNVSDSECNTPCLGNWTQMCGADWRLSIYRIKEVISVPTFQQYGTAFYGSAISSQPLKSEVIHRNGLKAKVDCANACGEIIDCKVFSISSQTKLCHMFEHTTQLCDANIMEPNTSVHLLL</sequence>
<evidence type="ECO:0000256" key="4">
    <source>
        <dbReference type="ARBA" id="ARBA00022989"/>
    </source>
</evidence>
<dbReference type="PANTHER" id="PTHR24269">
    <property type="entry name" value="KREMEN PROTEIN"/>
    <property type="match status" value="1"/>
</dbReference>
<gene>
    <name evidence="8" type="ORF">MEDL_31727</name>
</gene>
<accession>A0A8S3SAD8</accession>
<keyword evidence="4" id="KW-1133">Transmembrane helix</keyword>
<dbReference type="GO" id="GO:0005886">
    <property type="term" value="C:plasma membrane"/>
    <property type="evidence" value="ECO:0007669"/>
    <property type="project" value="TreeGrafter"/>
</dbReference>
<keyword evidence="9" id="KW-1185">Reference proteome</keyword>
<evidence type="ECO:0000256" key="5">
    <source>
        <dbReference type="ARBA" id="ARBA00023136"/>
    </source>
</evidence>
<evidence type="ECO:0000313" key="8">
    <source>
        <dbReference type="EMBL" id="CAG2218065.1"/>
    </source>
</evidence>
<feature type="domain" description="WSC" evidence="7">
    <location>
        <begin position="141"/>
        <end position="239"/>
    </location>
</feature>
<keyword evidence="2" id="KW-0812">Transmembrane</keyword>